<dbReference type="InterPro" id="IPR028261">
    <property type="entry name" value="DPD_II"/>
</dbReference>
<dbReference type="NCBIfam" id="TIGR01317">
    <property type="entry name" value="GOGAT_sm_gam"/>
    <property type="match status" value="1"/>
</dbReference>
<feature type="domain" description="Dihydroprymidine dehydrogenase" evidence="7">
    <location>
        <begin position="23"/>
        <end position="129"/>
    </location>
</feature>
<keyword evidence="9" id="KW-1185">Reference proteome</keyword>
<protein>
    <submittedName>
        <fullName evidence="8">Glutamate synthase [NADPH] small chain</fullName>
        <ecNumber evidence="8">1.4.1.13</ecNumber>
    </submittedName>
</protein>
<dbReference type="PATRIC" id="fig|1609981.3.peg.1344"/>
<dbReference type="GO" id="GO:0016639">
    <property type="term" value="F:oxidoreductase activity, acting on the CH-NH2 group of donors, NAD or NADP as acceptor"/>
    <property type="evidence" value="ECO:0007669"/>
    <property type="project" value="InterPro"/>
</dbReference>
<keyword evidence="1" id="KW-0028">Amino-acid biosynthesis</keyword>
<dbReference type="EMBL" id="CP010904">
    <property type="protein sequence ID" value="AKJ64541.1"/>
    <property type="molecule type" value="Genomic_DNA"/>
</dbReference>
<organism evidence="8 9">
    <name type="scientific">Kiritimatiella glycovorans</name>
    <dbReference type="NCBI Taxonomy" id="1307763"/>
    <lineage>
        <taxon>Bacteria</taxon>
        <taxon>Pseudomonadati</taxon>
        <taxon>Kiritimatiellota</taxon>
        <taxon>Kiritimatiellia</taxon>
        <taxon>Kiritimatiellales</taxon>
        <taxon>Kiritimatiellaceae</taxon>
        <taxon>Kiritimatiella</taxon>
    </lineage>
</organism>
<reference evidence="8 9" key="2">
    <citation type="journal article" date="2016" name="ISME J.">
        <title>Characterization of the first cultured representative of Verrucomicrobia subdivision 5 indicates the proposal of a novel phylum.</title>
        <authorList>
            <person name="Spring S."/>
            <person name="Bunk B."/>
            <person name="Sproer C."/>
            <person name="Schumann P."/>
            <person name="Rohde M."/>
            <person name="Tindall B.J."/>
            <person name="Klenk H.P."/>
        </authorList>
    </citation>
    <scope>NUCLEOTIDE SEQUENCE [LARGE SCALE GENOMIC DNA]</scope>
    <source>
        <strain evidence="8 9">L21-Fru-AB</strain>
    </source>
</reference>
<dbReference type="Gene3D" id="3.40.50.720">
    <property type="entry name" value="NAD(P)-binding Rossmann-like Domain"/>
    <property type="match status" value="1"/>
</dbReference>
<dbReference type="EC" id="1.4.1.13" evidence="8"/>
<dbReference type="RefSeq" id="WP_052881868.1">
    <property type="nucleotide sequence ID" value="NZ_CP010904.1"/>
</dbReference>
<dbReference type="SUPFAM" id="SSF46548">
    <property type="entry name" value="alpha-helical ferredoxin"/>
    <property type="match status" value="1"/>
</dbReference>
<evidence type="ECO:0000313" key="8">
    <source>
        <dbReference type="EMBL" id="AKJ64541.1"/>
    </source>
</evidence>
<dbReference type="STRING" id="1307763.L21SP4_01293"/>
<proteinExistence type="predicted"/>
<dbReference type="KEGG" id="vbl:L21SP4_01293"/>
<name>A0A0G3EDI6_9BACT</name>
<dbReference type="GO" id="GO:0051536">
    <property type="term" value="F:iron-sulfur cluster binding"/>
    <property type="evidence" value="ECO:0007669"/>
    <property type="project" value="InterPro"/>
</dbReference>
<dbReference type="SUPFAM" id="SSF51971">
    <property type="entry name" value="Nucleotide-binding domain"/>
    <property type="match status" value="2"/>
</dbReference>
<dbReference type="PANTHER" id="PTHR43100:SF1">
    <property type="entry name" value="GLUTAMATE SYNTHASE [NADPH] SMALL CHAIN"/>
    <property type="match status" value="1"/>
</dbReference>
<comment type="pathway">
    <text evidence="4">Amino-acid biosynthesis.</text>
</comment>
<dbReference type="Gene3D" id="3.50.50.60">
    <property type="entry name" value="FAD/NAD(P)-binding domain"/>
    <property type="match status" value="1"/>
</dbReference>
<feature type="region of interest" description="Disordered" evidence="5">
    <location>
        <begin position="318"/>
        <end position="339"/>
    </location>
</feature>
<dbReference type="AlphaFoldDB" id="A0A0G3EDI6"/>
<dbReference type="PRINTS" id="PR00419">
    <property type="entry name" value="ADXRDTASE"/>
</dbReference>
<dbReference type="InterPro" id="IPR036188">
    <property type="entry name" value="FAD/NAD-bd_sf"/>
</dbReference>
<dbReference type="PANTHER" id="PTHR43100">
    <property type="entry name" value="GLUTAMATE SYNTHASE [NADPH] SMALL CHAIN"/>
    <property type="match status" value="1"/>
</dbReference>
<evidence type="ECO:0000256" key="4">
    <source>
        <dbReference type="ARBA" id="ARBA00029440"/>
    </source>
</evidence>
<dbReference type="Pfam" id="PF07992">
    <property type="entry name" value="Pyr_redox_2"/>
    <property type="match status" value="1"/>
</dbReference>
<dbReference type="InterPro" id="IPR006005">
    <property type="entry name" value="Glut_synth_ssu1"/>
</dbReference>
<accession>A0A0G3EDI6</accession>
<evidence type="ECO:0000259" key="6">
    <source>
        <dbReference type="Pfam" id="PF07992"/>
    </source>
</evidence>
<dbReference type="Gene3D" id="1.10.1060.10">
    <property type="entry name" value="Alpha-helical ferredoxin"/>
    <property type="match status" value="1"/>
</dbReference>
<evidence type="ECO:0000256" key="2">
    <source>
        <dbReference type="ARBA" id="ARBA00023002"/>
    </source>
</evidence>
<reference evidence="9" key="1">
    <citation type="submission" date="2015-02" db="EMBL/GenBank/DDBJ databases">
        <title>Description and complete genome sequence of the first cultured representative of the subdivision 5 of the Verrucomicrobia phylum.</title>
        <authorList>
            <person name="Spring S."/>
            <person name="Bunk B."/>
            <person name="Sproer C."/>
            <person name="Klenk H.-P."/>
        </authorList>
    </citation>
    <scope>NUCLEOTIDE SEQUENCE [LARGE SCALE GENOMIC DNA]</scope>
    <source>
        <strain evidence="9">L21-Fru-AB</strain>
    </source>
</reference>
<feature type="domain" description="FAD/NAD(P)-binding" evidence="6">
    <location>
        <begin position="146"/>
        <end position="463"/>
    </location>
</feature>
<sequence>MDKNRGFIKYRRREPGYRPIEERVRDFRAVERRLDPEEVRRQSARCMDCGVPFCHAHGCPVGNVIPEFNEHVFHGRWRDALEILLSTNPFPEFTGRICPAPCETSCVLGINADPVTIRQMELEIVERGFEEGFFPNRPPENRRDQTVAVVGSGPAGLSAAYELNRVGFRVTVFDSAPRPGGLLRYGIPDFKMEKWIIDRRVEVMEREGIVFECGVEIGSDLSFRFLRRRYDAVVLTGGAREPRDLEVPGRELDGIHFAMDFLSCQNLLNEGEPVREDRRVHAEGRHVVVIGGGDTGADCVGTANRQGAESVTQLEILPEPPKERPGDTPWPLWPRSLRTSSSHKEGCERRWSVMTKSFEGDAENRVRQLNCVRVEWVEPEEGGRPVPREVAGSEFTLQADLVLLAMGFVKPAPSNYMYDLDLRIDERGRVARDERHRTSLEGVFVAGDMALGASLVVSAIRDGQDAAEGVRAWIDGETKGIGEA</sequence>
<dbReference type="Pfam" id="PF14691">
    <property type="entry name" value="Fer4_20"/>
    <property type="match status" value="1"/>
</dbReference>
<evidence type="ECO:0000256" key="1">
    <source>
        <dbReference type="ARBA" id="ARBA00022605"/>
    </source>
</evidence>
<dbReference type="InterPro" id="IPR023753">
    <property type="entry name" value="FAD/NAD-binding_dom"/>
</dbReference>
<dbReference type="GO" id="GO:0006537">
    <property type="term" value="P:glutamate biosynthetic process"/>
    <property type="evidence" value="ECO:0007669"/>
    <property type="project" value="UniProtKB-KW"/>
</dbReference>
<dbReference type="InterPro" id="IPR051394">
    <property type="entry name" value="Glutamate_Synthase"/>
</dbReference>
<evidence type="ECO:0000256" key="3">
    <source>
        <dbReference type="ARBA" id="ARBA00023164"/>
    </source>
</evidence>
<dbReference type="OrthoDB" id="9803192at2"/>
<keyword evidence="2 8" id="KW-0560">Oxidoreductase</keyword>
<evidence type="ECO:0000259" key="7">
    <source>
        <dbReference type="Pfam" id="PF14691"/>
    </source>
</evidence>
<dbReference type="InterPro" id="IPR009051">
    <property type="entry name" value="Helical_ferredxn"/>
</dbReference>
<keyword evidence="3" id="KW-0314">Glutamate biosynthesis</keyword>
<gene>
    <name evidence="8" type="primary">gltB_1</name>
    <name evidence="8" type="ORF">L21SP4_01293</name>
</gene>
<evidence type="ECO:0000256" key="5">
    <source>
        <dbReference type="SAM" id="MobiDB-lite"/>
    </source>
</evidence>
<evidence type="ECO:0000313" key="9">
    <source>
        <dbReference type="Proteomes" id="UP000035268"/>
    </source>
</evidence>
<dbReference type="GO" id="GO:0004355">
    <property type="term" value="F:glutamate synthase (NADPH) activity"/>
    <property type="evidence" value="ECO:0007669"/>
    <property type="project" value="UniProtKB-EC"/>
</dbReference>
<dbReference type="Proteomes" id="UP000035268">
    <property type="component" value="Chromosome"/>
</dbReference>